<dbReference type="Proteomes" id="UP000245839">
    <property type="component" value="Unassembled WGS sequence"/>
</dbReference>
<dbReference type="OrthoDB" id="7659334at2"/>
<sequence>MEALAALWARVTEGWAGLPSLPPLGLPAPPDPDLLIVIATSLMALGLTAALSARIDGRRSWAGRFAVILSAGMFFWVWEAARSGFGWTTIPAAFVEVAARILR</sequence>
<reference evidence="5" key="1">
    <citation type="submission" date="2016-10" db="EMBL/GenBank/DDBJ databases">
        <authorList>
            <person name="Varghese N."/>
            <person name="Submissions S."/>
        </authorList>
    </citation>
    <scope>NUCLEOTIDE SEQUENCE [LARGE SCALE GENOMIC DNA]</scope>
    <source>
        <strain evidence="5">DSM 25227</strain>
    </source>
</reference>
<feature type="transmembrane region" description="Helical" evidence="1">
    <location>
        <begin position="61"/>
        <end position="78"/>
    </location>
</feature>
<evidence type="ECO:0000313" key="5">
    <source>
        <dbReference type="Proteomes" id="UP000251571"/>
    </source>
</evidence>
<keyword evidence="4" id="KW-1185">Reference proteome</keyword>
<feature type="transmembrane region" description="Helical" evidence="1">
    <location>
        <begin position="34"/>
        <end position="54"/>
    </location>
</feature>
<dbReference type="EMBL" id="UETC01000001">
    <property type="protein sequence ID" value="SSA38256.1"/>
    <property type="molecule type" value="Genomic_DNA"/>
</dbReference>
<evidence type="ECO:0000256" key="1">
    <source>
        <dbReference type="SAM" id="Phobius"/>
    </source>
</evidence>
<reference evidence="3" key="2">
    <citation type="submission" date="2016-10" db="EMBL/GenBank/DDBJ databases">
        <authorList>
            <person name="Cai Z."/>
        </authorList>
    </citation>
    <scope>NUCLEOTIDE SEQUENCE [LARGE SCALE GENOMIC DNA]</scope>
    <source>
        <strain evidence="3">DSM 25227</strain>
    </source>
</reference>
<name>A0A2Y9A2Y5_9RHOB</name>
<protein>
    <submittedName>
        <fullName evidence="3">Uncharacterized protein</fullName>
    </submittedName>
</protein>
<keyword evidence="1" id="KW-0472">Membrane</keyword>
<dbReference type="RefSeq" id="WP_109562576.1">
    <property type="nucleotide sequence ID" value="NZ_QGDJ01000001.1"/>
</dbReference>
<reference evidence="2 4" key="3">
    <citation type="submission" date="2018-03" db="EMBL/GenBank/DDBJ databases">
        <title>Genomic Encyclopedia of Archaeal and Bacterial Type Strains, Phase II (KMG-II): from individual species to whole genera.</title>
        <authorList>
            <person name="Goeker M."/>
        </authorList>
    </citation>
    <scope>NUCLEOTIDE SEQUENCE [LARGE SCALE GENOMIC DNA]</scope>
    <source>
        <strain evidence="2 4">DSM 25227</strain>
    </source>
</reference>
<evidence type="ECO:0000313" key="3">
    <source>
        <dbReference type="EMBL" id="SSA38256.1"/>
    </source>
</evidence>
<keyword evidence="1" id="KW-0812">Transmembrane</keyword>
<dbReference type="AlphaFoldDB" id="A0A2Y9A2Y5"/>
<evidence type="ECO:0000313" key="2">
    <source>
        <dbReference type="EMBL" id="PWJ21978.1"/>
    </source>
</evidence>
<gene>
    <name evidence="2" type="ORF">BCF38_101387</name>
    <name evidence="3" type="ORF">SAMN05421539_101387</name>
</gene>
<keyword evidence="1" id="KW-1133">Transmembrane helix</keyword>
<dbReference type="Proteomes" id="UP000251571">
    <property type="component" value="Unassembled WGS sequence"/>
</dbReference>
<dbReference type="EMBL" id="QGDJ01000001">
    <property type="protein sequence ID" value="PWJ21978.1"/>
    <property type="molecule type" value="Genomic_DNA"/>
</dbReference>
<organism evidence="3 5">
    <name type="scientific">Jannaschia seohaensis</name>
    <dbReference type="NCBI Taxonomy" id="475081"/>
    <lineage>
        <taxon>Bacteria</taxon>
        <taxon>Pseudomonadati</taxon>
        <taxon>Pseudomonadota</taxon>
        <taxon>Alphaproteobacteria</taxon>
        <taxon>Rhodobacterales</taxon>
        <taxon>Roseobacteraceae</taxon>
        <taxon>Jannaschia</taxon>
    </lineage>
</organism>
<proteinExistence type="predicted"/>
<accession>A0A2Y9A2Y5</accession>
<evidence type="ECO:0000313" key="4">
    <source>
        <dbReference type="Proteomes" id="UP000245839"/>
    </source>
</evidence>